<evidence type="ECO:0000313" key="2">
    <source>
        <dbReference type="EMBL" id="CAF4322885.1"/>
    </source>
</evidence>
<dbReference type="Proteomes" id="UP000663829">
    <property type="component" value="Unassembled WGS sequence"/>
</dbReference>
<organism evidence="1 3">
    <name type="scientific">Didymodactylos carnosus</name>
    <dbReference type="NCBI Taxonomy" id="1234261"/>
    <lineage>
        <taxon>Eukaryota</taxon>
        <taxon>Metazoa</taxon>
        <taxon>Spiralia</taxon>
        <taxon>Gnathifera</taxon>
        <taxon>Rotifera</taxon>
        <taxon>Eurotatoria</taxon>
        <taxon>Bdelloidea</taxon>
        <taxon>Philodinida</taxon>
        <taxon>Philodinidae</taxon>
        <taxon>Didymodactylos</taxon>
    </lineage>
</organism>
<comment type="caution">
    <text evidence="1">The sequence shown here is derived from an EMBL/GenBank/DDBJ whole genome shotgun (WGS) entry which is preliminary data.</text>
</comment>
<sequence length="317" mass="37658">MNRHDESTFRSDEVDLRRWAIDASAPFFSKGRDINEWTQAIQQYPNLSEVRYEISESSDKYVLLNMYICVHVISDIASEKYSASASINIGDDLYTDNELMLQQFKHLLQLLQFKSDYKNHIIEVLIDNVGTHTSKEYSINDFGMKLTPDVPYNQLNIWIKQIHNKKLIVIIQMVQTKENHMDYLELIVLGCKLQQLKELISQHPAFKNVTKLEKLGMEYGIKVLYGPKYHCELNPIERYWCHMKQVVRKHNDQTFNKMVLLINYARQNFKDRQIYLKLCRRFWRTLMAYNGGKDYKEVLQMFCSSLCKTRLFLIKKL</sequence>
<gene>
    <name evidence="1" type="ORF">GPM918_LOCUS34662</name>
    <name evidence="2" type="ORF">SRO942_LOCUS35365</name>
</gene>
<evidence type="ECO:0008006" key="4">
    <source>
        <dbReference type="Google" id="ProtNLM"/>
    </source>
</evidence>
<dbReference type="GO" id="GO:0003676">
    <property type="term" value="F:nucleic acid binding"/>
    <property type="evidence" value="ECO:0007669"/>
    <property type="project" value="InterPro"/>
</dbReference>
<reference evidence="1" key="1">
    <citation type="submission" date="2021-02" db="EMBL/GenBank/DDBJ databases">
        <authorList>
            <person name="Nowell W R."/>
        </authorList>
    </citation>
    <scope>NUCLEOTIDE SEQUENCE</scope>
</reference>
<dbReference type="AlphaFoldDB" id="A0A815PHD6"/>
<dbReference type="EMBL" id="CAJNOQ010019374">
    <property type="protein sequence ID" value="CAF1448941.1"/>
    <property type="molecule type" value="Genomic_DNA"/>
</dbReference>
<dbReference type="Proteomes" id="UP000681722">
    <property type="component" value="Unassembled WGS sequence"/>
</dbReference>
<dbReference type="OrthoDB" id="10039611at2759"/>
<dbReference type="EMBL" id="CAJOBC010084821">
    <property type="protein sequence ID" value="CAF4322885.1"/>
    <property type="molecule type" value="Genomic_DNA"/>
</dbReference>
<evidence type="ECO:0000313" key="1">
    <source>
        <dbReference type="EMBL" id="CAF1448941.1"/>
    </source>
</evidence>
<keyword evidence="3" id="KW-1185">Reference proteome</keyword>
<proteinExistence type="predicted"/>
<name>A0A815PHD6_9BILA</name>
<dbReference type="Gene3D" id="3.30.420.10">
    <property type="entry name" value="Ribonuclease H-like superfamily/Ribonuclease H"/>
    <property type="match status" value="1"/>
</dbReference>
<protein>
    <recommendedName>
        <fullName evidence="4">Tc1-like transposase DDE domain-containing protein</fullName>
    </recommendedName>
</protein>
<accession>A0A815PHD6</accession>
<dbReference type="InterPro" id="IPR036397">
    <property type="entry name" value="RNaseH_sf"/>
</dbReference>
<evidence type="ECO:0000313" key="3">
    <source>
        <dbReference type="Proteomes" id="UP000663829"/>
    </source>
</evidence>